<keyword evidence="2" id="KW-0645">Protease</keyword>
<protein>
    <submittedName>
        <fullName evidence="5">Peptidase E</fullName>
    </submittedName>
</protein>
<dbReference type="GO" id="GO:0008236">
    <property type="term" value="F:serine-type peptidase activity"/>
    <property type="evidence" value="ECO:0007669"/>
    <property type="project" value="UniProtKB-KW"/>
</dbReference>
<evidence type="ECO:0000256" key="1">
    <source>
        <dbReference type="ARBA" id="ARBA00006534"/>
    </source>
</evidence>
<sequence>MKIYMRKESNEGMGTIFAIGGGEIGKMETLSIDRKIVESSKKNHPKVLFIPTASKESKEYIEVFNNIYGKKLGCKTDVLLLLNKQITSDEIRRKIMSSDIVYVGGGNTRKMMEVWKMHNVDDLLIEAYKNGIIMSGLSAGSICWFKSGMSDSESFEKQGNWSYIRMEGLNLIPAMHCPHYNE</sequence>
<feature type="non-terminal residue" evidence="5">
    <location>
        <position position="182"/>
    </location>
</feature>
<proteinExistence type="inferred from homology"/>
<evidence type="ECO:0000313" key="5">
    <source>
        <dbReference type="EMBL" id="HHF08571.1"/>
    </source>
</evidence>
<keyword evidence="4" id="KW-0720">Serine protease</keyword>
<dbReference type="AlphaFoldDB" id="A0A7C5HXJ6"/>
<dbReference type="Pfam" id="PF03575">
    <property type="entry name" value="Peptidase_S51"/>
    <property type="match status" value="1"/>
</dbReference>
<dbReference type="GO" id="GO:0006508">
    <property type="term" value="P:proteolysis"/>
    <property type="evidence" value="ECO:0007669"/>
    <property type="project" value="UniProtKB-KW"/>
</dbReference>
<comment type="similarity">
    <text evidence="1">Belongs to the peptidase S51 family.</text>
</comment>
<keyword evidence="3" id="KW-0378">Hydrolase</keyword>
<gene>
    <name evidence="5" type="ORF">ENL26_02210</name>
</gene>
<name>A0A7C5HXJ6_9BACT</name>
<dbReference type="InterPro" id="IPR005320">
    <property type="entry name" value="Peptidase_S51"/>
</dbReference>
<reference evidence="5" key="1">
    <citation type="journal article" date="2020" name="mSystems">
        <title>Genome- and Community-Level Interaction Insights into Carbon Utilization and Element Cycling Functions of Hydrothermarchaeota in Hydrothermal Sediment.</title>
        <authorList>
            <person name="Zhou Z."/>
            <person name="Liu Y."/>
            <person name="Xu W."/>
            <person name="Pan J."/>
            <person name="Luo Z.H."/>
            <person name="Li M."/>
        </authorList>
    </citation>
    <scope>NUCLEOTIDE SEQUENCE [LARGE SCALE GENOMIC DNA]</scope>
    <source>
        <strain evidence="5">HyVt-80</strain>
    </source>
</reference>
<dbReference type="EMBL" id="DRTH01000130">
    <property type="protein sequence ID" value="HHF08571.1"/>
    <property type="molecule type" value="Genomic_DNA"/>
</dbReference>
<accession>A0A7C5HXJ6</accession>
<dbReference type="Proteomes" id="UP000886129">
    <property type="component" value="Unassembled WGS sequence"/>
</dbReference>
<dbReference type="CDD" id="cd03146">
    <property type="entry name" value="GAT1_Peptidase_E"/>
    <property type="match status" value="1"/>
</dbReference>
<evidence type="ECO:0000256" key="2">
    <source>
        <dbReference type="ARBA" id="ARBA00022670"/>
    </source>
</evidence>
<dbReference type="Gene3D" id="3.40.50.880">
    <property type="match status" value="1"/>
</dbReference>
<comment type="caution">
    <text evidence="5">The sequence shown here is derived from an EMBL/GenBank/DDBJ whole genome shotgun (WGS) entry which is preliminary data.</text>
</comment>
<evidence type="ECO:0000256" key="3">
    <source>
        <dbReference type="ARBA" id="ARBA00022801"/>
    </source>
</evidence>
<evidence type="ECO:0000256" key="4">
    <source>
        <dbReference type="ARBA" id="ARBA00022825"/>
    </source>
</evidence>
<dbReference type="SUPFAM" id="SSF52317">
    <property type="entry name" value="Class I glutamine amidotransferase-like"/>
    <property type="match status" value="1"/>
</dbReference>
<organism evidence="5">
    <name type="scientific">Kosmotoga arenicorallina</name>
    <dbReference type="NCBI Taxonomy" id="688066"/>
    <lineage>
        <taxon>Bacteria</taxon>
        <taxon>Thermotogati</taxon>
        <taxon>Thermotogota</taxon>
        <taxon>Thermotogae</taxon>
        <taxon>Kosmotogales</taxon>
        <taxon>Kosmotogaceae</taxon>
        <taxon>Kosmotoga</taxon>
    </lineage>
</organism>
<dbReference type="PANTHER" id="PTHR20842:SF0">
    <property type="entry name" value="ALPHA-ASPARTYL DIPEPTIDASE"/>
    <property type="match status" value="1"/>
</dbReference>
<dbReference type="PANTHER" id="PTHR20842">
    <property type="entry name" value="PROTEASE S51 ALPHA-ASPARTYL DIPEPTIDASE"/>
    <property type="match status" value="1"/>
</dbReference>
<dbReference type="InterPro" id="IPR029062">
    <property type="entry name" value="Class_I_gatase-like"/>
</dbReference>